<dbReference type="RefSeq" id="XP_010759485.1">
    <property type="nucleotide sequence ID" value="XM_010761183.1"/>
</dbReference>
<feature type="transmembrane region" description="Helical" evidence="1">
    <location>
        <begin position="312"/>
        <end position="329"/>
    </location>
</feature>
<feature type="transmembrane region" description="Helical" evidence="1">
    <location>
        <begin position="6"/>
        <end position="24"/>
    </location>
</feature>
<accession>C1G8D1</accession>
<dbReference type="OMA" id="VFLRWDY"/>
<dbReference type="InParanoid" id="C1G8D1"/>
<keyword evidence="1" id="KW-1133">Transmembrane helix</keyword>
<feature type="transmembrane region" description="Helical" evidence="1">
    <location>
        <begin position="82"/>
        <end position="102"/>
    </location>
</feature>
<dbReference type="VEuPathDB" id="FungiDB:PADG_03517"/>
<protein>
    <submittedName>
        <fullName evidence="2">Uncharacterized protein</fullName>
    </submittedName>
</protein>
<organism evidence="2 3">
    <name type="scientific">Paracoccidioides brasiliensis (strain Pb18)</name>
    <dbReference type="NCBI Taxonomy" id="502780"/>
    <lineage>
        <taxon>Eukaryota</taxon>
        <taxon>Fungi</taxon>
        <taxon>Dikarya</taxon>
        <taxon>Ascomycota</taxon>
        <taxon>Pezizomycotina</taxon>
        <taxon>Eurotiomycetes</taxon>
        <taxon>Eurotiomycetidae</taxon>
        <taxon>Onygenales</taxon>
        <taxon>Ajellomycetaceae</taxon>
        <taxon>Paracoccidioides</taxon>
    </lineage>
</organism>
<feature type="transmembrane region" description="Helical" evidence="1">
    <location>
        <begin position="167"/>
        <end position="186"/>
    </location>
</feature>
<gene>
    <name evidence="2" type="ORF">PADG_03517</name>
</gene>
<feature type="transmembrane region" description="Helical" evidence="1">
    <location>
        <begin position="246"/>
        <end position="272"/>
    </location>
</feature>
<dbReference type="EMBL" id="KN275960">
    <property type="protein sequence ID" value="EEH47433.1"/>
    <property type="molecule type" value="Genomic_DNA"/>
</dbReference>
<feature type="transmembrane region" description="Helical" evidence="1">
    <location>
        <begin position="114"/>
        <end position="139"/>
    </location>
</feature>
<keyword evidence="3" id="KW-1185">Reference proteome</keyword>
<keyword evidence="1" id="KW-0472">Membrane</keyword>
<feature type="transmembrane region" description="Helical" evidence="1">
    <location>
        <begin position="206"/>
        <end position="225"/>
    </location>
</feature>
<dbReference type="OrthoDB" id="72269at2759"/>
<dbReference type="eggNOG" id="ENOG502S2W2">
    <property type="taxonomic scope" value="Eukaryota"/>
</dbReference>
<proteinExistence type="predicted"/>
<feature type="transmembrane region" description="Helical" evidence="1">
    <location>
        <begin position="336"/>
        <end position="361"/>
    </location>
</feature>
<reference evidence="2 3" key="1">
    <citation type="journal article" date="2011" name="PLoS Genet.">
        <title>Comparative genomic analysis of human fungal pathogens causing paracoccidioidomycosis.</title>
        <authorList>
            <person name="Desjardins C.A."/>
            <person name="Champion M.D."/>
            <person name="Holder J.W."/>
            <person name="Muszewska A."/>
            <person name="Goldberg J."/>
            <person name="Bailao A.M."/>
            <person name="Brigido M.M."/>
            <person name="Ferreira M.E."/>
            <person name="Garcia A.M."/>
            <person name="Grynberg M."/>
            <person name="Gujja S."/>
            <person name="Heiman D.I."/>
            <person name="Henn M.R."/>
            <person name="Kodira C.D."/>
            <person name="Leon-Narvaez H."/>
            <person name="Longo L.V."/>
            <person name="Ma L.J."/>
            <person name="Malavazi I."/>
            <person name="Matsuo A.L."/>
            <person name="Morais F.V."/>
            <person name="Pereira M."/>
            <person name="Rodriguez-Brito S."/>
            <person name="Sakthikumar S."/>
            <person name="Salem-Izacc S.M."/>
            <person name="Sykes S.M."/>
            <person name="Teixeira M.M."/>
            <person name="Vallejo M.C."/>
            <person name="Walter M.E."/>
            <person name="Yandava C."/>
            <person name="Young S."/>
            <person name="Zeng Q."/>
            <person name="Zucker J."/>
            <person name="Felipe M.S."/>
            <person name="Goldman G.H."/>
            <person name="Haas B.J."/>
            <person name="McEwen J.G."/>
            <person name="Nino-Vega G."/>
            <person name="Puccia R."/>
            <person name="San-Blas G."/>
            <person name="Soares C.M."/>
            <person name="Birren B.W."/>
            <person name="Cuomo C.A."/>
        </authorList>
    </citation>
    <scope>NUCLEOTIDE SEQUENCE [LARGE SCALE GENOMIC DNA]</scope>
    <source>
        <strain evidence="2 3">Pb18</strain>
    </source>
</reference>
<dbReference type="HOGENOM" id="CLU_038717_0_0_1"/>
<dbReference type="KEGG" id="pbn:PADG_03517"/>
<dbReference type="GeneID" id="22582811"/>
<evidence type="ECO:0000313" key="3">
    <source>
        <dbReference type="Proteomes" id="UP000001628"/>
    </source>
</evidence>
<evidence type="ECO:0000313" key="2">
    <source>
        <dbReference type="EMBL" id="EEH47433.1"/>
    </source>
</evidence>
<keyword evidence="1" id="KW-0812">Transmembrane</keyword>
<sequence>MSAKAIQYLLPFTFIFAIYAIAIFGKQNGFLGMLDQNVENGTLPETDERLRTTFTGVHAVDHLLTTLVSFFWPVVDGSSPSLSLHGLNFAGALGALWVLILLESFRPGNKARLVLYPVIFGLLFQLITLGIAIPIYAALHLYTSRTLSNPTRQTVTIRPSSLTGVKLIPFSVTLGYLLPSIFLTLPESTWLPLQSTQERIAFWQPWPIWVWLIHSATTRITTALLRSNRALSAKQTLSTLRCVYAFAFALAAVSHIATWSLSFTTMIFPILFARDFAAALHPARVFLNTMPWSGARAKSCGESVLWILQWDQLLGTGCLLLWAISLYVAAHQARKLSVGCIGLGVKVAWLCAVSGVAGAVVELMWERDELVLQGQPEEQGAQSEPGKSNKR</sequence>
<name>C1G8D1_PARBD</name>
<evidence type="ECO:0000256" key="1">
    <source>
        <dbReference type="SAM" id="Phobius"/>
    </source>
</evidence>
<dbReference type="Proteomes" id="UP000001628">
    <property type="component" value="Unassembled WGS sequence"/>
</dbReference>
<dbReference type="AlphaFoldDB" id="C1G8D1"/>